<proteinExistence type="predicted"/>
<protein>
    <submittedName>
        <fullName evidence="1">Uncharacterized protein</fullName>
    </submittedName>
</protein>
<dbReference type="Proteomes" id="UP000798662">
    <property type="component" value="Chromosome 2"/>
</dbReference>
<sequence>MAFLLPPGLVSRGRQSVLPPKQRQRWSPHALVAKHGDGGSRRGRRPFSAPPAPPASSAPSSTADVDSLPPPSRRFFGTRALGVDYGLRRTGLAAGVGYASRPLPRVTHGRSPHDAAVAVASAATGVRLIVVGLPLNGAGAEGDQCVATRRFVARLVAEAPWAAIWLYDERWSSQEGGAALAAAGGAGGGTGGGGIDSAAAAVVLDRFFDTDGVGGECVAEARVAAVRGVGSRVGEAGGGGAFGDEKGAEGGGVSFAQWKREAMKRATAGAEGRGGTRRRKKKK</sequence>
<name>A0ACC3C6K7_PYRYE</name>
<dbReference type="EMBL" id="CM020619">
    <property type="protein sequence ID" value="KAK1865802.1"/>
    <property type="molecule type" value="Genomic_DNA"/>
</dbReference>
<keyword evidence="2" id="KW-1185">Reference proteome</keyword>
<comment type="caution">
    <text evidence="1">The sequence shown here is derived from an EMBL/GenBank/DDBJ whole genome shotgun (WGS) entry which is preliminary data.</text>
</comment>
<organism evidence="1 2">
    <name type="scientific">Pyropia yezoensis</name>
    <name type="common">Susabi-nori</name>
    <name type="synonym">Porphyra yezoensis</name>
    <dbReference type="NCBI Taxonomy" id="2788"/>
    <lineage>
        <taxon>Eukaryota</taxon>
        <taxon>Rhodophyta</taxon>
        <taxon>Bangiophyceae</taxon>
        <taxon>Bangiales</taxon>
        <taxon>Bangiaceae</taxon>
        <taxon>Pyropia</taxon>
    </lineage>
</organism>
<evidence type="ECO:0000313" key="2">
    <source>
        <dbReference type="Proteomes" id="UP000798662"/>
    </source>
</evidence>
<evidence type="ECO:0000313" key="1">
    <source>
        <dbReference type="EMBL" id="KAK1865802.1"/>
    </source>
</evidence>
<reference evidence="1" key="1">
    <citation type="submission" date="2019-11" db="EMBL/GenBank/DDBJ databases">
        <title>Nori genome reveals adaptations in red seaweeds to the harsh intertidal environment.</title>
        <authorList>
            <person name="Wang D."/>
            <person name="Mao Y."/>
        </authorList>
    </citation>
    <scope>NUCLEOTIDE SEQUENCE</scope>
    <source>
        <tissue evidence="1">Gametophyte</tissue>
    </source>
</reference>
<gene>
    <name evidence="1" type="ORF">I4F81_008325</name>
</gene>
<accession>A0ACC3C6K7</accession>